<dbReference type="RefSeq" id="WP_074990911.1">
    <property type="nucleotide sequence ID" value="NZ_FNTD01000004.1"/>
</dbReference>
<name>A0A1H4P597_9ACTN</name>
<dbReference type="AlphaFoldDB" id="A0A1H4P597"/>
<gene>
    <name evidence="1" type="ORF">SAMN04490357_0995</name>
</gene>
<dbReference type="EMBL" id="FNTD01000004">
    <property type="protein sequence ID" value="SEC02656.1"/>
    <property type="molecule type" value="Genomic_DNA"/>
</dbReference>
<protein>
    <submittedName>
        <fullName evidence="1">Uncharacterized protein</fullName>
    </submittedName>
</protein>
<dbReference type="GeneID" id="95510241"/>
<dbReference type="Proteomes" id="UP000182375">
    <property type="component" value="Unassembled WGS sequence"/>
</dbReference>
<proteinExistence type="predicted"/>
<organism evidence="1 2">
    <name type="scientific">Streptomyces misionensis</name>
    <dbReference type="NCBI Taxonomy" id="67331"/>
    <lineage>
        <taxon>Bacteria</taxon>
        <taxon>Bacillati</taxon>
        <taxon>Actinomycetota</taxon>
        <taxon>Actinomycetes</taxon>
        <taxon>Kitasatosporales</taxon>
        <taxon>Streptomycetaceae</taxon>
        <taxon>Streptomyces</taxon>
    </lineage>
</organism>
<evidence type="ECO:0000313" key="2">
    <source>
        <dbReference type="Proteomes" id="UP000182375"/>
    </source>
</evidence>
<evidence type="ECO:0000313" key="1">
    <source>
        <dbReference type="EMBL" id="SEC02656.1"/>
    </source>
</evidence>
<reference evidence="1 2" key="1">
    <citation type="submission" date="2016-10" db="EMBL/GenBank/DDBJ databases">
        <authorList>
            <person name="de Groot N.N."/>
        </authorList>
    </citation>
    <scope>NUCLEOTIDE SEQUENCE [LARGE SCALE GENOMIC DNA]</scope>
    <source>
        <strain evidence="1 2">DSM 40306</strain>
    </source>
</reference>
<accession>A0A1H4P597</accession>
<sequence>MAARTWRANGPGSFQAPIDVRAVTDRTGRCWTRSGTRWTCTGSHYIRWRVLIADHGPLTEETRP</sequence>
<dbReference type="STRING" id="67331.SAMN04490357_0995"/>